<evidence type="ECO:0008006" key="5">
    <source>
        <dbReference type="Google" id="ProtNLM"/>
    </source>
</evidence>
<keyword evidence="4" id="KW-1185">Reference proteome</keyword>
<reference evidence="1 3" key="1">
    <citation type="submission" date="2015-10" db="EMBL/GenBank/DDBJ databases">
        <title>The cercosporin biosynthetic gene cluster was horizontally transferred to several fungal lineages and shown to be expanded in Cercospora beticola based on microsynteny with recipient genomes.</title>
        <authorList>
            <person name="De Jonge R."/>
            <person name="Ebert M.K."/>
            <person name="Suttle J.C."/>
            <person name="Jurick Ii W.M."/>
            <person name="Secor G.A."/>
            <person name="Thomma B.P."/>
            <person name="Van De Peer Y."/>
            <person name="Bolton M.D."/>
        </authorList>
    </citation>
    <scope>NUCLEOTIDE SEQUENCE [LARGE SCALE GENOMIC DNA]</scope>
    <source>
        <strain evidence="1 3">09-40</strain>
    </source>
</reference>
<reference evidence="2 4" key="2">
    <citation type="submission" date="2023-09" db="EMBL/GenBank/DDBJ databases">
        <title>Complete-Gapless Cercospora beticola genome.</title>
        <authorList>
            <person name="Wyatt N.A."/>
            <person name="Spanner R.E."/>
            <person name="Bolton M.D."/>
        </authorList>
    </citation>
    <scope>NUCLEOTIDE SEQUENCE [LARGE SCALE GENOMIC DNA]</scope>
    <source>
        <strain evidence="2">Cb09-40</strain>
    </source>
</reference>
<dbReference type="OrthoDB" id="194443at2759"/>
<name>A0A2G5HAZ1_CERBT</name>
<dbReference type="EMBL" id="LKMD01000108">
    <property type="protein sequence ID" value="PIA89412.1"/>
    <property type="molecule type" value="Genomic_DNA"/>
</dbReference>
<dbReference type="Proteomes" id="UP000230605">
    <property type="component" value="Chromosome 5"/>
</dbReference>
<evidence type="ECO:0000313" key="3">
    <source>
        <dbReference type="Proteomes" id="UP000230605"/>
    </source>
</evidence>
<protein>
    <recommendedName>
        <fullName evidence="5">BTB domain-containing protein</fullName>
    </recommendedName>
</protein>
<evidence type="ECO:0000313" key="4">
    <source>
        <dbReference type="Proteomes" id="UP001302367"/>
    </source>
</evidence>
<evidence type="ECO:0000313" key="1">
    <source>
        <dbReference type="EMBL" id="PIA89412.1"/>
    </source>
</evidence>
<sequence>MENEAVDELIRSLASDKLITLHIGNNSETSFSVHIQQKFLEVASTWFQKAFRDSKCEQTSVFTFTDDDPDTWKTVLYWIMHHKLPENKDKTNRSEKFIRNAKYWIVGHKYGIAGFQDEIMIQLLKEVDDHGPCVLTEREKCADLIAVTPPESVLMRLLAEVVVEDEDDPGTYRFTDDIPELKHNTGFWTAYVKALQDFRGDGLYFDSRLVMLEDCSPYYLRAHWRDYMVGELPALVHYLKDDIWRVND</sequence>
<proteinExistence type="predicted"/>
<evidence type="ECO:0000313" key="2">
    <source>
        <dbReference type="EMBL" id="WPB03074.1"/>
    </source>
</evidence>
<organism evidence="1 3">
    <name type="scientific">Cercospora beticola</name>
    <name type="common">Sugarbeet leaf spot fungus</name>
    <dbReference type="NCBI Taxonomy" id="122368"/>
    <lineage>
        <taxon>Eukaryota</taxon>
        <taxon>Fungi</taxon>
        <taxon>Dikarya</taxon>
        <taxon>Ascomycota</taxon>
        <taxon>Pezizomycotina</taxon>
        <taxon>Dothideomycetes</taxon>
        <taxon>Dothideomycetidae</taxon>
        <taxon>Mycosphaerellales</taxon>
        <taxon>Mycosphaerellaceae</taxon>
        <taxon>Cercospora</taxon>
    </lineage>
</organism>
<dbReference type="Gene3D" id="3.30.710.10">
    <property type="entry name" value="Potassium Channel Kv1.1, Chain A"/>
    <property type="match status" value="1"/>
</dbReference>
<dbReference type="AlphaFoldDB" id="A0A2G5HAZ1"/>
<gene>
    <name evidence="1" type="ORF">CB0940_07147</name>
    <name evidence="2" type="ORF">RHO25_007711</name>
</gene>
<dbReference type="InterPro" id="IPR011333">
    <property type="entry name" value="SKP1/BTB/POZ_sf"/>
</dbReference>
<accession>A0A2G5HAZ1</accession>
<dbReference type="Proteomes" id="UP001302367">
    <property type="component" value="Chromosome 5"/>
</dbReference>
<dbReference type="EMBL" id="CP134188">
    <property type="protein sequence ID" value="WPB03074.1"/>
    <property type="molecule type" value="Genomic_DNA"/>
</dbReference>